<dbReference type="EMBL" id="BJYK01000013">
    <property type="protein sequence ID" value="GEN81561.1"/>
    <property type="molecule type" value="Genomic_DNA"/>
</dbReference>
<dbReference type="RefSeq" id="WP_222594429.1">
    <property type="nucleotide sequence ID" value="NZ_BJYK01000013.1"/>
</dbReference>
<accession>A0A511Z285</accession>
<keyword evidence="3" id="KW-1185">Reference proteome</keyword>
<evidence type="ECO:0000259" key="1">
    <source>
        <dbReference type="Pfam" id="PF18931"/>
    </source>
</evidence>
<reference evidence="2 3" key="1">
    <citation type="submission" date="2019-07" db="EMBL/GenBank/DDBJ databases">
        <title>Whole genome shotgun sequence of Actinotalea fermentans NBRC 105374.</title>
        <authorList>
            <person name="Hosoyama A."/>
            <person name="Uohara A."/>
            <person name="Ohji S."/>
            <person name="Ichikawa N."/>
        </authorList>
    </citation>
    <scope>NUCLEOTIDE SEQUENCE [LARGE SCALE GENOMIC DNA]</scope>
    <source>
        <strain evidence="2 3">NBRC 105374</strain>
    </source>
</reference>
<dbReference type="AlphaFoldDB" id="A0A511Z285"/>
<protein>
    <recommendedName>
        <fullName evidence="1">DUF5680 domain-containing protein</fullName>
    </recommendedName>
</protein>
<proteinExistence type="predicted"/>
<dbReference type="Proteomes" id="UP000321484">
    <property type="component" value="Unassembled WGS sequence"/>
</dbReference>
<organism evidence="2 3">
    <name type="scientific">Actinotalea fermentans</name>
    <dbReference type="NCBI Taxonomy" id="43671"/>
    <lineage>
        <taxon>Bacteria</taxon>
        <taxon>Bacillati</taxon>
        <taxon>Actinomycetota</taxon>
        <taxon>Actinomycetes</taxon>
        <taxon>Micrococcales</taxon>
        <taxon>Cellulomonadaceae</taxon>
        <taxon>Actinotalea</taxon>
    </lineage>
</organism>
<name>A0A511Z285_9CELL</name>
<dbReference type="Pfam" id="PF18931">
    <property type="entry name" value="DUF5680"/>
    <property type="match status" value="1"/>
</dbReference>
<dbReference type="InterPro" id="IPR043735">
    <property type="entry name" value="DUF5680"/>
</dbReference>
<sequence length="171" mass="18613">MIDALQPPLPAVPAPPAVPDVDGLTAFVVAAKAATYAGDGATLLPYRLGSHDLQYVQGRWAYHDSYVGGTDFQGQEVVYRDGDPVWAMTYYGYLVDPDALDAATAGQVIKRALGALYAQGRFLGGWRYEALGYDYVDVTAGDVGRFTGWERIERAGRLLYELRYVGGRILA</sequence>
<feature type="domain" description="DUF5680" evidence="1">
    <location>
        <begin position="64"/>
        <end position="169"/>
    </location>
</feature>
<evidence type="ECO:0000313" key="2">
    <source>
        <dbReference type="EMBL" id="GEN81561.1"/>
    </source>
</evidence>
<gene>
    <name evidence="2" type="ORF">AFE02nite_32950</name>
</gene>
<comment type="caution">
    <text evidence="2">The sequence shown here is derived from an EMBL/GenBank/DDBJ whole genome shotgun (WGS) entry which is preliminary data.</text>
</comment>
<evidence type="ECO:0000313" key="3">
    <source>
        <dbReference type="Proteomes" id="UP000321484"/>
    </source>
</evidence>